<dbReference type="EMBL" id="CP000860">
    <property type="protein sequence ID" value="ACA59776.1"/>
    <property type="molecule type" value="Genomic_DNA"/>
</dbReference>
<dbReference type="OrthoDB" id="2371262at2"/>
<dbReference type="HOGENOM" id="CLU_042799_0_0_9"/>
<dbReference type="Proteomes" id="UP000008544">
    <property type="component" value="Chromosome"/>
</dbReference>
<dbReference type="eggNOG" id="ENOG502Z812">
    <property type="taxonomic scope" value="Bacteria"/>
</dbReference>
<dbReference type="Pfam" id="PF10776">
    <property type="entry name" value="DUF2600"/>
    <property type="match status" value="1"/>
</dbReference>
<evidence type="ECO:0008006" key="3">
    <source>
        <dbReference type="Google" id="ProtNLM"/>
    </source>
</evidence>
<evidence type="ECO:0000313" key="2">
    <source>
        <dbReference type="Proteomes" id="UP000008544"/>
    </source>
</evidence>
<proteinExistence type="predicted"/>
<keyword evidence="2" id="KW-1185">Reference proteome</keyword>
<organism evidence="1 2">
    <name type="scientific">Desulforudis audaxviator (strain MP104C)</name>
    <dbReference type="NCBI Taxonomy" id="477974"/>
    <lineage>
        <taxon>Bacteria</taxon>
        <taxon>Bacillati</taxon>
        <taxon>Bacillota</taxon>
        <taxon>Clostridia</taxon>
        <taxon>Thermoanaerobacterales</taxon>
        <taxon>Candidatus Desulforudaceae</taxon>
        <taxon>Candidatus Desulforudis</taxon>
    </lineage>
</organism>
<name>B1I412_DESAP</name>
<gene>
    <name evidence="1" type="ordered locus">Daud_1265</name>
</gene>
<evidence type="ECO:0000313" key="1">
    <source>
        <dbReference type="EMBL" id="ACA59776.1"/>
    </source>
</evidence>
<accession>B1I412</accession>
<protein>
    <recommendedName>
        <fullName evidence="3">Tetraprenyl-beta-curcumene synthase</fullName>
    </recommendedName>
</protein>
<sequence>MPGGVGVSVARKLPAQMAFIGRFLTLVLPDVDRELARWQAKISECPESELARQAASSIRLKRFHAQGGSVFALTAGGYRRDLVRLIVALQTISDYLDNLCDRAGCYDRHAFRMLHEAFLCAVDDEREVPDFYQLYPFGGDGGYLRSLVEVCRGVTADLPAYRLVRDDVLRLAELYCDLQVYKHTELWAREPLLISWFNRHRGRYPGIEWWEFAAAAGSTLGIFGLLASATRPELERREVNALVKAYFPYVCGLHILLDYFIDQEEDRQGGDLNFCFYYPDPETCGRRLRHFLAESLERVSRLKRPLFHRTVVKGLLALYLSDPKVRRQGLEPVSRMLFAGAGTDARLMHRVCRALRRVGVV</sequence>
<dbReference type="InterPro" id="IPR019712">
    <property type="entry name" value="YtpB-like"/>
</dbReference>
<reference evidence="2" key="1">
    <citation type="submission" date="2007-10" db="EMBL/GenBank/DDBJ databases">
        <title>Complete sequence of chromosome of Desulforudis audaxviator MP104C.</title>
        <authorList>
            <person name="Copeland A."/>
            <person name="Lucas S."/>
            <person name="Lapidus A."/>
            <person name="Barry K."/>
            <person name="Glavina del Rio T."/>
            <person name="Dalin E."/>
            <person name="Tice H."/>
            <person name="Bruce D."/>
            <person name="Pitluck S."/>
            <person name="Lowry S.R."/>
            <person name="Larimer F."/>
            <person name="Land M.L."/>
            <person name="Hauser L."/>
            <person name="Kyrpides N."/>
            <person name="Ivanova N.N."/>
            <person name="Richardson P."/>
        </authorList>
    </citation>
    <scope>NUCLEOTIDE SEQUENCE [LARGE SCALE GENOMIC DNA]</scope>
    <source>
        <strain evidence="2">MP104C</strain>
    </source>
</reference>
<dbReference type="KEGG" id="dau:Daud_1265"/>
<dbReference type="AlphaFoldDB" id="B1I412"/>
<reference evidence="1 2" key="2">
    <citation type="journal article" date="2008" name="Science">
        <title>Environmental genomics reveals a single-species ecosystem deep within Earth.</title>
        <authorList>
            <person name="Chivian D."/>
            <person name="Brodie E.L."/>
            <person name="Alm E.J."/>
            <person name="Culley D.E."/>
            <person name="Dehal P.S."/>
            <person name="Desantis T.Z."/>
            <person name="Gihring T.M."/>
            <person name="Lapidus A."/>
            <person name="Lin L.H."/>
            <person name="Lowry S.R."/>
            <person name="Moser D.P."/>
            <person name="Richardson P.M."/>
            <person name="Southam G."/>
            <person name="Wanger G."/>
            <person name="Pratt L.M."/>
            <person name="Andersen G.L."/>
            <person name="Hazen T.C."/>
            <person name="Brockman F.J."/>
            <person name="Arkin A.P."/>
            <person name="Onstott T.C."/>
        </authorList>
    </citation>
    <scope>NUCLEOTIDE SEQUENCE [LARGE SCALE GENOMIC DNA]</scope>
    <source>
        <strain evidence="1 2">MP104C</strain>
    </source>
</reference>
<dbReference type="STRING" id="477974.Daud_1265"/>